<sequence>MQRITNGTLLGVLPLGRTLPVAGVALVVLFVVLRPEASRGLDSVGRVLFWSLHISLGLCGVWCASLAIGRRWAQRIPAVLAVLLTGMLGAALVAPAYWGLEQVFAVPSQAVPDDWLDRFAERGLWQGLAAEYLEVVPLFVVTWLVMNLPLLVGKPQLDDPPPPKGPDGNSAVAAPDQRQRDRDETLARFYASLPDVLGRDIVAVSSDLHYLHVYTALGKAIVLGNLGNLAEALADTGMLVHRSHWVAHAHLRQVQMAGNEGCCVMSNGLRIPISRRRRKQVKERYGQGVVGLHEVGQSRKLG</sequence>
<evidence type="ECO:0000259" key="4">
    <source>
        <dbReference type="PROSITE" id="PS50930"/>
    </source>
</evidence>
<feature type="transmembrane region" description="Helical" evidence="3">
    <location>
        <begin position="48"/>
        <end position="69"/>
    </location>
</feature>
<dbReference type="EMBL" id="VHSG01000007">
    <property type="protein sequence ID" value="TQV82496.1"/>
    <property type="molecule type" value="Genomic_DNA"/>
</dbReference>
<protein>
    <submittedName>
        <fullName evidence="5">LytTR family transcriptional regulator</fullName>
    </submittedName>
</protein>
<dbReference type="Pfam" id="PF04397">
    <property type="entry name" value="LytTR"/>
    <property type="match status" value="1"/>
</dbReference>
<evidence type="ECO:0000313" key="5">
    <source>
        <dbReference type="EMBL" id="TQV82496.1"/>
    </source>
</evidence>
<feature type="region of interest" description="Disordered" evidence="2">
    <location>
        <begin position="156"/>
        <end position="181"/>
    </location>
</feature>
<dbReference type="RefSeq" id="WP_142903512.1">
    <property type="nucleotide sequence ID" value="NZ_ML660090.1"/>
</dbReference>
<feature type="transmembrane region" description="Helical" evidence="3">
    <location>
        <begin position="12"/>
        <end position="33"/>
    </location>
</feature>
<dbReference type="GO" id="GO:0000160">
    <property type="term" value="P:phosphorelay signal transduction system"/>
    <property type="evidence" value="ECO:0007669"/>
    <property type="project" value="UniProtKB-KW"/>
</dbReference>
<keyword evidence="1" id="KW-0902">Two-component regulatory system</keyword>
<reference evidence="5 6" key="1">
    <citation type="submission" date="2019-06" db="EMBL/GenBank/DDBJ databases">
        <title>Whole genome sequence for Cellvibrionaceae sp. R142.</title>
        <authorList>
            <person name="Wang G."/>
        </authorList>
    </citation>
    <scope>NUCLEOTIDE SEQUENCE [LARGE SCALE GENOMIC DNA]</scope>
    <source>
        <strain evidence="5 6">R142</strain>
    </source>
</reference>
<dbReference type="SMART" id="SM00850">
    <property type="entry name" value="LytTR"/>
    <property type="match status" value="1"/>
</dbReference>
<evidence type="ECO:0000256" key="3">
    <source>
        <dbReference type="SAM" id="Phobius"/>
    </source>
</evidence>
<organism evidence="5 6">
    <name type="scientific">Exilibacterium tricleocarpae</name>
    <dbReference type="NCBI Taxonomy" id="2591008"/>
    <lineage>
        <taxon>Bacteria</taxon>
        <taxon>Pseudomonadati</taxon>
        <taxon>Pseudomonadota</taxon>
        <taxon>Gammaproteobacteria</taxon>
        <taxon>Cellvibrionales</taxon>
        <taxon>Cellvibrionaceae</taxon>
        <taxon>Exilibacterium</taxon>
    </lineage>
</organism>
<comment type="caution">
    <text evidence="5">The sequence shown here is derived from an EMBL/GenBank/DDBJ whole genome shotgun (WGS) entry which is preliminary data.</text>
</comment>
<gene>
    <name evidence="5" type="ORF">FKG94_07080</name>
</gene>
<dbReference type="AlphaFoldDB" id="A0A545TZ50"/>
<feature type="domain" description="HTH LytTR-type" evidence="4">
    <location>
        <begin position="199"/>
        <end position="287"/>
    </location>
</feature>
<keyword evidence="6" id="KW-1185">Reference proteome</keyword>
<dbReference type="GO" id="GO:0003677">
    <property type="term" value="F:DNA binding"/>
    <property type="evidence" value="ECO:0007669"/>
    <property type="project" value="InterPro"/>
</dbReference>
<dbReference type="OrthoDB" id="7028951at2"/>
<evidence type="ECO:0000313" key="6">
    <source>
        <dbReference type="Proteomes" id="UP000319732"/>
    </source>
</evidence>
<proteinExistence type="predicted"/>
<name>A0A545TZ50_9GAMM</name>
<keyword evidence="3" id="KW-1133">Transmembrane helix</keyword>
<keyword evidence="3" id="KW-0812">Transmembrane</keyword>
<keyword evidence="3" id="KW-0472">Membrane</keyword>
<evidence type="ECO:0000256" key="1">
    <source>
        <dbReference type="ARBA" id="ARBA00023012"/>
    </source>
</evidence>
<evidence type="ECO:0000256" key="2">
    <source>
        <dbReference type="SAM" id="MobiDB-lite"/>
    </source>
</evidence>
<feature type="transmembrane region" description="Helical" evidence="3">
    <location>
        <begin position="76"/>
        <end position="98"/>
    </location>
</feature>
<dbReference type="InterPro" id="IPR007492">
    <property type="entry name" value="LytTR_DNA-bd_dom"/>
</dbReference>
<dbReference type="Proteomes" id="UP000319732">
    <property type="component" value="Unassembled WGS sequence"/>
</dbReference>
<accession>A0A545TZ50</accession>
<dbReference type="Gene3D" id="2.40.50.1020">
    <property type="entry name" value="LytTr DNA-binding domain"/>
    <property type="match status" value="1"/>
</dbReference>
<dbReference type="PROSITE" id="PS50930">
    <property type="entry name" value="HTH_LYTTR"/>
    <property type="match status" value="1"/>
</dbReference>